<evidence type="ECO:0000313" key="7">
    <source>
        <dbReference type="EMBL" id="CAK9150154.1"/>
    </source>
</evidence>
<protein>
    <recommendedName>
        <fullName evidence="9">Mediator of RNA polymerase II transcription subunit 17</fullName>
    </recommendedName>
</protein>
<dbReference type="PANTHER" id="PTHR13114:SF7">
    <property type="entry name" value="MEDIATOR OF RNA POLYMERASE II TRANSCRIPTION SUBUNIT 17"/>
    <property type="match status" value="1"/>
</dbReference>
<reference evidence="7 8" key="1">
    <citation type="submission" date="2024-02" db="EMBL/GenBank/DDBJ databases">
        <authorList>
            <person name="Vignale AGUSTIN F."/>
            <person name="Sosa J E."/>
            <person name="Modenutti C."/>
        </authorList>
    </citation>
    <scope>NUCLEOTIDE SEQUENCE [LARGE SCALE GENOMIC DNA]</scope>
</reference>
<evidence type="ECO:0000256" key="3">
    <source>
        <dbReference type="ARBA" id="ARBA00023015"/>
    </source>
</evidence>
<dbReference type="PANTHER" id="PTHR13114">
    <property type="entry name" value="MEDIATOR OF RNA POLYMERASE II TRANSCRIPTION SUBUNIT 17"/>
    <property type="match status" value="1"/>
</dbReference>
<name>A0ABC8RZ12_9AQUA</name>
<evidence type="ECO:0000256" key="5">
    <source>
        <dbReference type="ARBA" id="ARBA00023242"/>
    </source>
</evidence>
<sequence>MDGNLEISLDKLPIKRLEAIEENGAERFPSDVGYEEKRVNLIRRIDFAFALEREEPNKKQKKSTSTTKETTSTTTQPWPWQSLVENLQLAHQELSVIIDLINTVEANDAVTVAGMTRPKQLPNELLSDLAVSTATKLQCFKVIILVFLCERFQVCLCRYCSHKLPVHEIF</sequence>
<comment type="similarity">
    <text evidence="2">Belongs to the Mediator complex subunit 17 family.</text>
</comment>
<evidence type="ECO:0008006" key="9">
    <source>
        <dbReference type="Google" id="ProtNLM"/>
    </source>
</evidence>
<dbReference type="Proteomes" id="UP001642360">
    <property type="component" value="Unassembled WGS sequence"/>
</dbReference>
<evidence type="ECO:0000256" key="6">
    <source>
        <dbReference type="SAM" id="MobiDB-lite"/>
    </source>
</evidence>
<keyword evidence="3" id="KW-0805">Transcription regulation</keyword>
<feature type="region of interest" description="Disordered" evidence="6">
    <location>
        <begin position="56"/>
        <end position="76"/>
    </location>
</feature>
<evidence type="ECO:0000256" key="1">
    <source>
        <dbReference type="ARBA" id="ARBA00004123"/>
    </source>
</evidence>
<dbReference type="GO" id="GO:0005634">
    <property type="term" value="C:nucleus"/>
    <property type="evidence" value="ECO:0007669"/>
    <property type="project" value="UniProtKB-SubCell"/>
</dbReference>
<dbReference type="InterPro" id="IPR019313">
    <property type="entry name" value="Mediator_Med17"/>
</dbReference>
<comment type="caution">
    <text evidence="7">The sequence shown here is derived from an EMBL/GenBank/DDBJ whole genome shotgun (WGS) entry which is preliminary data.</text>
</comment>
<accession>A0ABC8RZ12</accession>
<evidence type="ECO:0000256" key="4">
    <source>
        <dbReference type="ARBA" id="ARBA00023163"/>
    </source>
</evidence>
<gene>
    <name evidence="7" type="ORF">ILEXP_LOCUS18264</name>
</gene>
<dbReference type="EMBL" id="CAUOFW020001982">
    <property type="protein sequence ID" value="CAK9150154.1"/>
    <property type="molecule type" value="Genomic_DNA"/>
</dbReference>
<feature type="compositionally biased region" description="Low complexity" evidence="6">
    <location>
        <begin position="63"/>
        <end position="76"/>
    </location>
</feature>
<proteinExistence type="inferred from homology"/>
<keyword evidence="4" id="KW-0804">Transcription</keyword>
<evidence type="ECO:0000256" key="2">
    <source>
        <dbReference type="ARBA" id="ARBA00005635"/>
    </source>
</evidence>
<dbReference type="AlphaFoldDB" id="A0ABC8RZ12"/>
<evidence type="ECO:0000313" key="8">
    <source>
        <dbReference type="Proteomes" id="UP001642360"/>
    </source>
</evidence>
<comment type="subcellular location">
    <subcellularLocation>
        <location evidence="1">Nucleus</location>
    </subcellularLocation>
</comment>
<keyword evidence="8" id="KW-1185">Reference proteome</keyword>
<organism evidence="7 8">
    <name type="scientific">Ilex paraguariensis</name>
    <name type="common">yerba mate</name>
    <dbReference type="NCBI Taxonomy" id="185542"/>
    <lineage>
        <taxon>Eukaryota</taxon>
        <taxon>Viridiplantae</taxon>
        <taxon>Streptophyta</taxon>
        <taxon>Embryophyta</taxon>
        <taxon>Tracheophyta</taxon>
        <taxon>Spermatophyta</taxon>
        <taxon>Magnoliopsida</taxon>
        <taxon>eudicotyledons</taxon>
        <taxon>Gunneridae</taxon>
        <taxon>Pentapetalae</taxon>
        <taxon>asterids</taxon>
        <taxon>campanulids</taxon>
        <taxon>Aquifoliales</taxon>
        <taxon>Aquifoliaceae</taxon>
        <taxon>Ilex</taxon>
    </lineage>
</organism>
<keyword evidence="5" id="KW-0539">Nucleus</keyword>